<accession>A0AB73BVG1</accession>
<dbReference type="PANTHER" id="PTHR33498:SF1">
    <property type="entry name" value="TRANSPOSASE FOR INSERTION SEQUENCE ELEMENT IS1557"/>
    <property type="match status" value="1"/>
</dbReference>
<dbReference type="InterPro" id="IPR047951">
    <property type="entry name" value="Transpos_ISL3"/>
</dbReference>
<sequence length="145" mass="17677">RRKDPLIDFFQTFPMEEHKKVQVITTDLYEPYLQILPKLFPNAQIILDRFHIVQLISRAFLQARIQLMKQLQDHSLARKLKKHWKIFQKSASSLSEKRYYDYFFKQYISSGEIVNFLLKKIPKKLDESYGIYQNFLYLFQHKKKE</sequence>
<gene>
    <name evidence="2" type="ORF">FUSO3_07910</name>
</gene>
<protein>
    <recommendedName>
        <fullName evidence="1">Transposase IS204/IS1001/IS1096/IS1165 DDE domain-containing protein</fullName>
    </recommendedName>
</protein>
<dbReference type="InterPro" id="IPR002560">
    <property type="entry name" value="Transposase_DDE"/>
</dbReference>
<feature type="non-terminal residue" evidence="2">
    <location>
        <position position="1"/>
    </location>
</feature>
<name>A0AB73BVG1_9FUSO</name>
<evidence type="ECO:0000259" key="1">
    <source>
        <dbReference type="Pfam" id="PF01610"/>
    </source>
</evidence>
<dbReference type="PANTHER" id="PTHR33498">
    <property type="entry name" value="TRANSPOSASE FOR INSERTION SEQUENCE ELEMENT IS1557"/>
    <property type="match status" value="1"/>
</dbReference>
<evidence type="ECO:0000313" key="2">
    <source>
        <dbReference type="EMBL" id="KDE62434.1"/>
    </source>
</evidence>
<evidence type="ECO:0000313" key="3">
    <source>
        <dbReference type="Proteomes" id="UP000027473"/>
    </source>
</evidence>
<feature type="non-terminal residue" evidence="2">
    <location>
        <position position="145"/>
    </location>
</feature>
<dbReference type="EMBL" id="JAAC01000130">
    <property type="protein sequence ID" value="KDE62434.1"/>
    <property type="molecule type" value="Genomic_DNA"/>
</dbReference>
<dbReference type="RefSeq" id="WP_035933597.1">
    <property type="nucleotide sequence ID" value="NZ_JAAC01000130.1"/>
</dbReference>
<dbReference type="AlphaFoldDB" id="A0AB73BVG1"/>
<feature type="domain" description="Transposase IS204/IS1001/IS1096/IS1165 DDE" evidence="1">
    <location>
        <begin position="1"/>
        <end position="143"/>
    </location>
</feature>
<dbReference type="Pfam" id="PF01610">
    <property type="entry name" value="DDE_Tnp_ISL3"/>
    <property type="match status" value="1"/>
</dbReference>
<dbReference type="Proteomes" id="UP000027473">
    <property type="component" value="Unassembled WGS sequence"/>
</dbReference>
<proteinExistence type="predicted"/>
<organism evidence="2 3">
    <name type="scientific">Fusobacterium necrophorum BL</name>
    <dbReference type="NCBI Taxonomy" id="1441732"/>
    <lineage>
        <taxon>Bacteria</taxon>
        <taxon>Fusobacteriati</taxon>
        <taxon>Fusobacteriota</taxon>
        <taxon>Fusobacteriia</taxon>
        <taxon>Fusobacteriales</taxon>
        <taxon>Fusobacteriaceae</taxon>
        <taxon>Fusobacterium</taxon>
    </lineage>
</organism>
<reference evidence="2 3" key="1">
    <citation type="submission" date="2014-01" db="EMBL/GenBank/DDBJ databases">
        <title>Comparative genomics of Fusobacterium necrophorum wild isolates.</title>
        <authorList>
            <person name="Kittichotirat W."/>
            <person name="Bumgarner R.E."/>
            <person name="Lawrence P."/>
        </authorList>
    </citation>
    <scope>NUCLEOTIDE SEQUENCE [LARGE SCALE GENOMIC DNA]</scope>
    <source>
        <strain evidence="2 3">BL</strain>
    </source>
</reference>
<comment type="caution">
    <text evidence="2">The sequence shown here is derived from an EMBL/GenBank/DDBJ whole genome shotgun (WGS) entry which is preliminary data.</text>
</comment>